<proteinExistence type="predicted"/>
<gene>
    <name evidence="2" type="ORF">GQS40_11000</name>
</gene>
<dbReference type="SUPFAM" id="SSF46689">
    <property type="entry name" value="Homeodomain-like"/>
    <property type="match status" value="1"/>
</dbReference>
<dbReference type="Proteomes" id="UP000478636">
    <property type="component" value="Unassembled WGS sequence"/>
</dbReference>
<dbReference type="RefSeq" id="WP_010005899.1">
    <property type="nucleotide sequence ID" value="NZ_CALTUT010000018.1"/>
</dbReference>
<dbReference type="KEGG" id="llf:BCR17_05080"/>
<protein>
    <submittedName>
        <fullName evidence="2">TetR family transcriptional regulator</fullName>
    </submittedName>
</protein>
<reference evidence="2 3" key="1">
    <citation type="submission" date="2019-12" db="EMBL/GenBank/DDBJ databases">
        <title>Complete genome sequence of Leuconostoc lactis strain AVN1 provides insights into metabolic potential.</title>
        <authorList>
            <person name="Besrour N."/>
            <person name="Najjari A."/>
            <person name="Fhoula I."/>
            <person name="Jaballah S."/>
            <person name="Klibi N."/>
            <person name="Ouzari H.I."/>
        </authorList>
    </citation>
    <scope>NUCLEOTIDE SEQUENCE [LARGE SCALE GENOMIC DNA]</scope>
    <source>
        <strain evidence="2 3">AVN1</strain>
    </source>
</reference>
<dbReference type="PANTHER" id="PTHR30055">
    <property type="entry name" value="HTH-TYPE TRANSCRIPTIONAL REGULATOR RUTR"/>
    <property type="match status" value="1"/>
</dbReference>
<keyword evidence="1" id="KW-0238">DNA-binding</keyword>
<evidence type="ECO:0000313" key="3">
    <source>
        <dbReference type="Proteomes" id="UP000478636"/>
    </source>
</evidence>
<dbReference type="Pfam" id="PF00440">
    <property type="entry name" value="TetR_N"/>
    <property type="match status" value="1"/>
</dbReference>
<sequence length="196" mass="22137">METKSQTNTATRDRIIAAATDQFLAHGFEQTTTRDIAKALNITQPALYHYFGDKETLFVEVIKVVGQQVADEMLAILAQPYPQPVDQLVDMTKVIVNRHPRDVFTLIHGSFDVLSPDSKQTLGMVFGRYYVGPIARFFDQEAMQLRQHVDAKMASAFYMTSLAPLFSDFHALTDARDLTTRVQNLLDLILYGVAHR</sequence>
<dbReference type="EMBL" id="WSZI01000017">
    <property type="protein sequence ID" value="MWN21666.1"/>
    <property type="molecule type" value="Genomic_DNA"/>
</dbReference>
<dbReference type="PROSITE" id="PS01081">
    <property type="entry name" value="HTH_TETR_1"/>
    <property type="match status" value="1"/>
</dbReference>
<dbReference type="AlphaFoldDB" id="A0A6L7A7L3"/>
<dbReference type="InterPro" id="IPR050109">
    <property type="entry name" value="HTH-type_TetR-like_transc_reg"/>
</dbReference>
<dbReference type="GO" id="GO:0000976">
    <property type="term" value="F:transcription cis-regulatory region binding"/>
    <property type="evidence" value="ECO:0007669"/>
    <property type="project" value="TreeGrafter"/>
</dbReference>
<dbReference type="PROSITE" id="PS50977">
    <property type="entry name" value="HTH_TETR_2"/>
    <property type="match status" value="1"/>
</dbReference>
<organism evidence="2 3">
    <name type="scientific">Leuconostoc lactis</name>
    <dbReference type="NCBI Taxonomy" id="1246"/>
    <lineage>
        <taxon>Bacteria</taxon>
        <taxon>Bacillati</taxon>
        <taxon>Bacillota</taxon>
        <taxon>Bacilli</taxon>
        <taxon>Lactobacillales</taxon>
        <taxon>Lactobacillaceae</taxon>
        <taxon>Leuconostoc</taxon>
    </lineage>
</organism>
<dbReference type="Gene3D" id="1.10.357.10">
    <property type="entry name" value="Tetracycline Repressor, domain 2"/>
    <property type="match status" value="1"/>
</dbReference>
<dbReference type="InterPro" id="IPR009057">
    <property type="entry name" value="Homeodomain-like_sf"/>
</dbReference>
<evidence type="ECO:0000256" key="1">
    <source>
        <dbReference type="ARBA" id="ARBA00023125"/>
    </source>
</evidence>
<evidence type="ECO:0000313" key="2">
    <source>
        <dbReference type="EMBL" id="MWN21666.1"/>
    </source>
</evidence>
<dbReference type="InterPro" id="IPR001647">
    <property type="entry name" value="HTH_TetR"/>
</dbReference>
<dbReference type="PANTHER" id="PTHR30055:SF226">
    <property type="entry name" value="HTH-TYPE TRANSCRIPTIONAL REGULATOR PKSA"/>
    <property type="match status" value="1"/>
</dbReference>
<dbReference type="GO" id="GO:0003700">
    <property type="term" value="F:DNA-binding transcription factor activity"/>
    <property type="evidence" value="ECO:0007669"/>
    <property type="project" value="TreeGrafter"/>
</dbReference>
<comment type="caution">
    <text evidence="2">The sequence shown here is derived from an EMBL/GenBank/DDBJ whole genome shotgun (WGS) entry which is preliminary data.</text>
</comment>
<name>A0A6L7A7L3_LEULA</name>
<dbReference type="PRINTS" id="PR00455">
    <property type="entry name" value="HTHTETR"/>
</dbReference>
<dbReference type="InterPro" id="IPR023772">
    <property type="entry name" value="DNA-bd_HTH_TetR-type_CS"/>
</dbReference>
<accession>A0A6L7A7L3</accession>